<proteinExistence type="predicted"/>
<protein>
    <submittedName>
        <fullName evidence="1">Uncharacterized protein</fullName>
    </submittedName>
</protein>
<organism evidence="1">
    <name type="scientific">Salmonella enterica subsp. enterica serovar Agona</name>
    <dbReference type="NCBI Taxonomy" id="58095"/>
    <lineage>
        <taxon>Bacteria</taxon>
        <taxon>Pseudomonadati</taxon>
        <taxon>Pseudomonadota</taxon>
        <taxon>Gammaproteobacteria</taxon>
        <taxon>Enterobacterales</taxon>
        <taxon>Enterobacteriaceae</taxon>
        <taxon>Salmonella</taxon>
    </lineage>
</organism>
<reference evidence="1" key="1">
    <citation type="journal article" date="2018" name="Genome Biol.">
        <title>SKESA: strategic k-mer extension for scrupulous assemblies.</title>
        <authorList>
            <person name="Souvorov A."/>
            <person name="Agarwala R."/>
            <person name="Lipman D.J."/>
        </authorList>
    </citation>
    <scope>NUCLEOTIDE SEQUENCE</scope>
    <source>
        <strain evidence="1">Salmonella enterica</strain>
    </source>
</reference>
<dbReference type="EMBL" id="DAAFUE010000023">
    <property type="protein sequence ID" value="HAB1572844.1"/>
    <property type="molecule type" value="Genomic_DNA"/>
</dbReference>
<dbReference type="AlphaFoldDB" id="A0A6X7S5V1"/>
<reference evidence="1" key="2">
    <citation type="submission" date="2019-10" db="EMBL/GenBank/DDBJ databases">
        <authorList>
            <consortium name="NCBI Pathogen Detection Project"/>
        </authorList>
    </citation>
    <scope>NUCLEOTIDE SEQUENCE</scope>
    <source>
        <strain evidence="1">Salmonella enterica</strain>
    </source>
</reference>
<evidence type="ECO:0000313" key="1">
    <source>
        <dbReference type="EMBL" id="HAB1572844.1"/>
    </source>
</evidence>
<gene>
    <name evidence="1" type="ORF">GBX08_23080</name>
</gene>
<comment type="caution">
    <text evidence="1">The sequence shown here is derived from an EMBL/GenBank/DDBJ whole genome shotgun (WGS) entry which is preliminary data.</text>
</comment>
<sequence>MNMKNDFFNIDTDIKKPKAKKHKQIEEMDFALKNAKGEFFKEQRSENAYPFDLQVSKNGEGYIYSSGVINNNTEEEKNTHITNIRIPLPLCKELKSVSTSSMTKDAIVLIQWSIREIQKQKIDITGRFNDKKAYRGNEVIDAVPVQVSVKPGEGLVFSLGVITKDTKTEKLNHYTNLRFPLETWNELKNVCTTNITKDIVSLLAWGIKELKRTKVDLIAQFNDKKTWKNE</sequence>
<name>A0A6X7S5V1_SALET</name>
<accession>A0A6X7S5V1</accession>